<feature type="region of interest" description="Disordered" evidence="1">
    <location>
        <begin position="101"/>
        <end position="136"/>
    </location>
</feature>
<accession>A0A369CK07</accession>
<dbReference type="Proteomes" id="UP000252707">
    <property type="component" value="Unassembled WGS sequence"/>
</dbReference>
<evidence type="ECO:0000313" key="2">
    <source>
        <dbReference type="EMBL" id="RCX33415.1"/>
    </source>
</evidence>
<dbReference type="Gene3D" id="2.30.30.220">
    <property type="entry name" value="SspB-like"/>
    <property type="match status" value="1"/>
</dbReference>
<dbReference type="GO" id="GO:0005829">
    <property type="term" value="C:cytosol"/>
    <property type="evidence" value="ECO:0007669"/>
    <property type="project" value="TreeGrafter"/>
</dbReference>
<dbReference type="Pfam" id="PF04386">
    <property type="entry name" value="SspB"/>
    <property type="match status" value="1"/>
</dbReference>
<dbReference type="EMBL" id="QPJY01000001">
    <property type="protein sequence ID" value="RCX33415.1"/>
    <property type="molecule type" value="Genomic_DNA"/>
</dbReference>
<protein>
    <submittedName>
        <fullName evidence="2">Stringent starvation protein B</fullName>
    </submittedName>
</protein>
<proteinExistence type="predicted"/>
<evidence type="ECO:0000313" key="3">
    <source>
        <dbReference type="Proteomes" id="UP000252707"/>
    </source>
</evidence>
<dbReference type="SUPFAM" id="SSF101738">
    <property type="entry name" value="SspB-like"/>
    <property type="match status" value="1"/>
</dbReference>
<dbReference type="PIRSF" id="PIRSF005276">
    <property type="entry name" value="SspB"/>
    <property type="match status" value="1"/>
</dbReference>
<organism evidence="2 3">
    <name type="scientific">Thioalbus denitrificans</name>
    <dbReference type="NCBI Taxonomy" id="547122"/>
    <lineage>
        <taxon>Bacteria</taxon>
        <taxon>Pseudomonadati</taxon>
        <taxon>Pseudomonadota</taxon>
        <taxon>Gammaproteobacteria</taxon>
        <taxon>Chromatiales</taxon>
        <taxon>Ectothiorhodospiraceae</taxon>
        <taxon>Thioalbus</taxon>
    </lineage>
</organism>
<dbReference type="InterPro" id="IPR036760">
    <property type="entry name" value="SspB-like_sf"/>
</dbReference>
<evidence type="ECO:0000256" key="1">
    <source>
        <dbReference type="SAM" id="MobiDB-lite"/>
    </source>
</evidence>
<dbReference type="AlphaFoldDB" id="A0A369CK07"/>
<gene>
    <name evidence="2" type="ORF">DFQ59_101717</name>
</gene>
<sequence length="136" mass="14903">MGHSTSTMTSSRPYLVRALYEWIVDNGMTPHLLVNAGYPGADVPERFVEEGRIVLNVAPQAVRALDLGNDAIRFNARFGGTPTDVYVPAGAVLAIYARENGQGMAFPEEEPPPEPPTPPEDEPQDKPRRPHLKLVD</sequence>
<dbReference type="InterPro" id="IPR007481">
    <property type="entry name" value="SspB"/>
</dbReference>
<dbReference type="GO" id="GO:0045732">
    <property type="term" value="P:positive regulation of protein catabolic process"/>
    <property type="evidence" value="ECO:0007669"/>
    <property type="project" value="TreeGrafter"/>
</dbReference>
<comment type="caution">
    <text evidence="2">The sequence shown here is derived from an EMBL/GenBank/DDBJ whole genome shotgun (WGS) entry which is preliminary data.</text>
</comment>
<reference evidence="2 3" key="1">
    <citation type="submission" date="2018-07" db="EMBL/GenBank/DDBJ databases">
        <title>Genomic Encyclopedia of Type Strains, Phase IV (KMG-IV): sequencing the most valuable type-strain genomes for metagenomic binning, comparative biology and taxonomic classification.</title>
        <authorList>
            <person name="Goeker M."/>
        </authorList>
    </citation>
    <scope>NUCLEOTIDE SEQUENCE [LARGE SCALE GENOMIC DNA]</scope>
    <source>
        <strain evidence="2 3">DSM 26407</strain>
    </source>
</reference>
<dbReference type="PANTHER" id="PTHR37486:SF1">
    <property type="entry name" value="STRINGENT STARVATION PROTEIN B"/>
    <property type="match status" value="1"/>
</dbReference>
<dbReference type="NCBIfam" id="NF008769">
    <property type="entry name" value="PRK11798.2-5"/>
    <property type="match status" value="1"/>
</dbReference>
<dbReference type="PANTHER" id="PTHR37486">
    <property type="entry name" value="STRINGENT STARVATION PROTEIN B"/>
    <property type="match status" value="1"/>
</dbReference>
<name>A0A369CK07_9GAMM</name>
<dbReference type="GO" id="GO:0005840">
    <property type="term" value="C:ribosome"/>
    <property type="evidence" value="ECO:0007669"/>
    <property type="project" value="TreeGrafter"/>
</dbReference>
<keyword evidence="3" id="KW-1185">Reference proteome</keyword>